<keyword evidence="5 13" id="KW-0732">Signal</keyword>
<comment type="catalytic activity">
    <reaction evidence="10">
        <text>Preferential cleavage: Arg-|-Xaa, Lys-|-Xaa.</text>
        <dbReference type="EC" id="3.4.21.4"/>
    </reaction>
</comment>
<dbReference type="GO" id="GO:0006508">
    <property type="term" value="P:proteolysis"/>
    <property type="evidence" value="ECO:0007669"/>
    <property type="project" value="UniProtKB-KW"/>
</dbReference>
<gene>
    <name evidence="15" type="primary">Dwil\GK27529</name>
    <name evidence="15" type="ORF">Dwil_GK27529</name>
</gene>
<organism evidence="15 16">
    <name type="scientific">Drosophila willistoni</name>
    <name type="common">Fruit fly</name>
    <dbReference type="NCBI Taxonomy" id="7260"/>
    <lineage>
        <taxon>Eukaryota</taxon>
        <taxon>Metazoa</taxon>
        <taxon>Ecdysozoa</taxon>
        <taxon>Arthropoda</taxon>
        <taxon>Hexapoda</taxon>
        <taxon>Insecta</taxon>
        <taxon>Pterygota</taxon>
        <taxon>Neoptera</taxon>
        <taxon>Endopterygota</taxon>
        <taxon>Diptera</taxon>
        <taxon>Brachycera</taxon>
        <taxon>Muscomorpha</taxon>
        <taxon>Ephydroidea</taxon>
        <taxon>Drosophilidae</taxon>
        <taxon>Drosophila</taxon>
        <taxon>Sophophora</taxon>
    </lineage>
</organism>
<dbReference type="FunFam" id="2.40.10.10:FF:000166">
    <property type="entry name" value="Trypsin"/>
    <property type="match status" value="1"/>
</dbReference>
<feature type="chain" id="PRO_5006387081" description="trypsin" evidence="13">
    <location>
        <begin position="26"/>
        <end position="264"/>
    </location>
</feature>
<dbReference type="OrthoDB" id="10059102at2759"/>
<evidence type="ECO:0000313" key="16">
    <source>
        <dbReference type="Proteomes" id="UP000007798"/>
    </source>
</evidence>
<keyword evidence="16" id="KW-1185">Reference proteome</keyword>
<dbReference type="InterPro" id="IPR001254">
    <property type="entry name" value="Trypsin_dom"/>
</dbReference>
<evidence type="ECO:0000313" key="15">
    <source>
        <dbReference type="EMBL" id="KRF99162.1"/>
    </source>
</evidence>
<evidence type="ECO:0000256" key="11">
    <source>
        <dbReference type="ARBA" id="ARBA00038868"/>
    </source>
</evidence>
<reference evidence="15 16" key="1">
    <citation type="journal article" date="2007" name="Nature">
        <title>Evolution of genes and genomes on the Drosophila phylogeny.</title>
        <authorList>
            <consortium name="Drosophila 12 Genomes Consortium"/>
            <person name="Clark A.G."/>
            <person name="Eisen M.B."/>
            <person name="Smith D.R."/>
            <person name="Bergman C.M."/>
            <person name="Oliver B."/>
            <person name="Markow T.A."/>
            <person name="Kaufman T.C."/>
            <person name="Kellis M."/>
            <person name="Gelbart W."/>
            <person name="Iyer V.N."/>
            <person name="Pollard D.A."/>
            <person name="Sackton T.B."/>
            <person name="Larracuente A.M."/>
            <person name="Singh N.D."/>
            <person name="Abad J.P."/>
            <person name="Abt D.N."/>
            <person name="Adryan B."/>
            <person name="Aguade M."/>
            <person name="Akashi H."/>
            <person name="Anderson W.W."/>
            <person name="Aquadro C.F."/>
            <person name="Ardell D.H."/>
            <person name="Arguello R."/>
            <person name="Artieri C.G."/>
            <person name="Barbash D.A."/>
            <person name="Barker D."/>
            <person name="Barsanti P."/>
            <person name="Batterham P."/>
            <person name="Batzoglou S."/>
            <person name="Begun D."/>
            <person name="Bhutkar A."/>
            <person name="Blanco E."/>
            <person name="Bosak S.A."/>
            <person name="Bradley R.K."/>
            <person name="Brand A.D."/>
            <person name="Brent M.R."/>
            <person name="Brooks A.N."/>
            <person name="Brown R.H."/>
            <person name="Butlin R.K."/>
            <person name="Caggese C."/>
            <person name="Calvi B.R."/>
            <person name="Bernardo de Carvalho A."/>
            <person name="Caspi A."/>
            <person name="Castrezana S."/>
            <person name="Celniker S.E."/>
            <person name="Chang J.L."/>
            <person name="Chapple C."/>
            <person name="Chatterji S."/>
            <person name="Chinwalla A."/>
            <person name="Civetta A."/>
            <person name="Clifton S.W."/>
            <person name="Comeron J.M."/>
            <person name="Costello J.C."/>
            <person name="Coyne J.A."/>
            <person name="Daub J."/>
            <person name="David R.G."/>
            <person name="Delcher A.L."/>
            <person name="Delehaunty K."/>
            <person name="Do C.B."/>
            <person name="Ebling H."/>
            <person name="Edwards K."/>
            <person name="Eickbush T."/>
            <person name="Evans J.D."/>
            <person name="Filipski A."/>
            <person name="Findeiss S."/>
            <person name="Freyhult E."/>
            <person name="Fulton L."/>
            <person name="Fulton R."/>
            <person name="Garcia A.C."/>
            <person name="Gardiner A."/>
            <person name="Garfield D.A."/>
            <person name="Garvin B.E."/>
            <person name="Gibson G."/>
            <person name="Gilbert D."/>
            <person name="Gnerre S."/>
            <person name="Godfrey J."/>
            <person name="Good R."/>
            <person name="Gotea V."/>
            <person name="Gravely B."/>
            <person name="Greenberg A.J."/>
            <person name="Griffiths-Jones S."/>
            <person name="Gross S."/>
            <person name="Guigo R."/>
            <person name="Gustafson E.A."/>
            <person name="Haerty W."/>
            <person name="Hahn M.W."/>
            <person name="Halligan D.L."/>
            <person name="Halpern A.L."/>
            <person name="Halter G.M."/>
            <person name="Han M.V."/>
            <person name="Heger A."/>
            <person name="Hillier L."/>
            <person name="Hinrichs A.S."/>
            <person name="Holmes I."/>
            <person name="Hoskins R.A."/>
            <person name="Hubisz M.J."/>
            <person name="Hultmark D."/>
            <person name="Huntley M.A."/>
            <person name="Jaffe D.B."/>
            <person name="Jagadeeshan S."/>
            <person name="Jeck W.R."/>
            <person name="Johnson J."/>
            <person name="Jones C.D."/>
            <person name="Jordan W.C."/>
            <person name="Karpen G.H."/>
            <person name="Kataoka E."/>
            <person name="Keightley P.D."/>
            <person name="Kheradpour P."/>
            <person name="Kirkness E.F."/>
            <person name="Koerich L.B."/>
            <person name="Kristiansen K."/>
            <person name="Kudrna D."/>
            <person name="Kulathinal R.J."/>
            <person name="Kumar S."/>
            <person name="Kwok R."/>
            <person name="Lander E."/>
            <person name="Langley C.H."/>
            <person name="Lapoint R."/>
            <person name="Lazzaro B.P."/>
            <person name="Lee S.J."/>
            <person name="Levesque L."/>
            <person name="Li R."/>
            <person name="Lin C.F."/>
            <person name="Lin M.F."/>
            <person name="Lindblad-Toh K."/>
            <person name="Llopart A."/>
            <person name="Long M."/>
            <person name="Low L."/>
            <person name="Lozovsky E."/>
            <person name="Lu J."/>
            <person name="Luo M."/>
            <person name="Machado C.A."/>
            <person name="Makalowski W."/>
            <person name="Marzo M."/>
            <person name="Matsuda M."/>
            <person name="Matzkin L."/>
            <person name="McAllister B."/>
            <person name="McBride C.S."/>
            <person name="McKernan B."/>
            <person name="McKernan K."/>
            <person name="Mendez-Lago M."/>
            <person name="Minx P."/>
            <person name="Mollenhauer M.U."/>
            <person name="Montooth K."/>
            <person name="Mount S.M."/>
            <person name="Mu X."/>
            <person name="Myers E."/>
            <person name="Negre B."/>
            <person name="Newfeld S."/>
            <person name="Nielsen R."/>
            <person name="Noor M.A."/>
            <person name="O'Grady P."/>
            <person name="Pachter L."/>
            <person name="Papaceit M."/>
            <person name="Parisi M.J."/>
            <person name="Parisi M."/>
            <person name="Parts L."/>
            <person name="Pedersen J.S."/>
            <person name="Pesole G."/>
            <person name="Phillippy A.M."/>
            <person name="Ponting C.P."/>
            <person name="Pop M."/>
            <person name="Porcelli D."/>
            <person name="Powell J.R."/>
            <person name="Prohaska S."/>
            <person name="Pruitt K."/>
            <person name="Puig M."/>
            <person name="Quesneville H."/>
            <person name="Ram K.R."/>
            <person name="Rand D."/>
            <person name="Rasmussen M.D."/>
            <person name="Reed L.K."/>
            <person name="Reenan R."/>
            <person name="Reily A."/>
            <person name="Remington K.A."/>
            <person name="Rieger T.T."/>
            <person name="Ritchie M.G."/>
            <person name="Robin C."/>
            <person name="Rogers Y.H."/>
            <person name="Rohde C."/>
            <person name="Rozas J."/>
            <person name="Rubenfield M.J."/>
            <person name="Ruiz A."/>
            <person name="Russo S."/>
            <person name="Salzberg S.L."/>
            <person name="Sanchez-Gracia A."/>
            <person name="Saranga D.J."/>
            <person name="Sato H."/>
            <person name="Schaeffer S.W."/>
            <person name="Schatz M.C."/>
            <person name="Schlenke T."/>
            <person name="Schwartz R."/>
            <person name="Segarra C."/>
            <person name="Singh R.S."/>
            <person name="Sirot L."/>
            <person name="Sirota M."/>
            <person name="Sisneros N.B."/>
            <person name="Smith C.D."/>
            <person name="Smith T.F."/>
            <person name="Spieth J."/>
            <person name="Stage D.E."/>
            <person name="Stark A."/>
            <person name="Stephan W."/>
            <person name="Strausberg R.L."/>
            <person name="Strempel S."/>
            <person name="Sturgill D."/>
            <person name="Sutton G."/>
            <person name="Sutton G.G."/>
            <person name="Tao W."/>
            <person name="Teichmann S."/>
            <person name="Tobari Y.N."/>
            <person name="Tomimura Y."/>
            <person name="Tsolas J.M."/>
            <person name="Valente V.L."/>
            <person name="Venter E."/>
            <person name="Venter J.C."/>
            <person name="Vicario S."/>
            <person name="Vieira F.G."/>
            <person name="Vilella A.J."/>
            <person name="Villasante A."/>
            <person name="Walenz B."/>
            <person name="Wang J."/>
            <person name="Wasserman M."/>
            <person name="Watts T."/>
            <person name="Wilson D."/>
            <person name="Wilson R.K."/>
            <person name="Wing R.A."/>
            <person name="Wolfner M.F."/>
            <person name="Wong A."/>
            <person name="Wong G.K."/>
            <person name="Wu C.I."/>
            <person name="Wu G."/>
            <person name="Yamamoto D."/>
            <person name="Yang H.P."/>
            <person name="Yang S.P."/>
            <person name="Yorke J.A."/>
            <person name="Yoshida K."/>
            <person name="Zdobnov E."/>
            <person name="Zhang P."/>
            <person name="Zhang Y."/>
            <person name="Zimin A.V."/>
            <person name="Baldwin J."/>
            <person name="Abdouelleil A."/>
            <person name="Abdulkadir J."/>
            <person name="Abebe A."/>
            <person name="Abera B."/>
            <person name="Abreu J."/>
            <person name="Acer S.C."/>
            <person name="Aftuck L."/>
            <person name="Alexander A."/>
            <person name="An P."/>
            <person name="Anderson E."/>
            <person name="Anderson S."/>
            <person name="Arachi H."/>
            <person name="Azer M."/>
            <person name="Bachantsang P."/>
            <person name="Barry A."/>
            <person name="Bayul T."/>
            <person name="Berlin A."/>
            <person name="Bessette D."/>
            <person name="Bloom T."/>
            <person name="Blye J."/>
            <person name="Boguslavskiy L."/>
            <person name="Bonnet C."/>
            <person name="Boukhgalter B."/>
            <person name="Bourzgui I."/>
            <person name="Brown A."/>
            <person name="Cahill P."/>
            <person name="Channer S."/>
            <person name="Cheshatsang Y."/>
            <person name="Chuda L."/>
            <person name="Citroen M."/>
            <person name="Collymore A."/>
            <person name="Cooke P."/>
            <person name="Costello M."/>
            <person name="D'Aco K."/>
            <person name="Daza R."/>
            <person name="De Haan G."/>
            <person name="DeGray S."/>
            <person name="DeMaso C."/>
            <person name="Dhargay N."/>
            <person name="Dooley K."/>
            <person name="Dooley E."/>
            <person name="Doricent M."/>
            <person name="Dorje P."/>
            <person name="Dorjee K."/>
            <person name="Dupes A."/>
            <person name="Elong R."/>
            <person name="Falk J."/>
            <person name="Farina A."/>
            <person name="Faro S."/>
            <person name="Ferguson D."/>
            <person name="Fisher S."/>
            <person name="Foley C.D."/>
            <person name="Franke A."/>
            <person name="Friedrich D."/>
            <person name="Gadbois L."/>
            <person name="Gearin G."/>
            <person name="Gearin C.R."/>
            <person name="Giannoukos G."/>
            <person name="Goode T."/>
            <person name="Graham J."/>
            <person name="Grandbois E."/>
            <person name="Grewal S."/>
            <person name="Gyaltsen K."/>
            <person name="Hafez N."/>
            <person name="Hagos B."/>
            <person name="Hall J."/>
            <person name="Henson C."/>
            <person name="Hollinger A."/>
            <person name="Honan T."/>
            <person name="Huard M.D."/>
            <person name="Hughes L."/>
            <person name="Hurhula B."/>
            <person name="Husby M.E."/>
            <person name="Kamat A."/>
            <person name="Kanga B."/>
            <person name="Kashin S."/>
            <person name="Khazanovich D."/>
            <person name="Kisner P."/>
            <person name="Lance K."/>
            <person name="Lara M."/>
            <person name="Lee W."/>
            <person name="Lennon N."/>
            <person name="Letendre F."/>
            <person name="LeVine R."/>
            <person name="Lipovsky A."/>
            <person name="Liu X."/>
            <person name="Liu J."/>
            <person name="Liu S."/>
            <person name="Lokyitsang T."/>
            <person name="Lokyitsang Y."/>
            <person name="Lubonja R."/>
            <person name="Lui A."/>
            <person name="MacDonald P."/>
            <person name="Magnisalis V."/>
            <person name="Maru K."/>
            <person name="Matthews C."/>
            <person name="McCusker W."/>
            <person name="McDonough S."/>
            <person name="Mehta T."/>
            <person name="Meldrim J."/>
            <person name="Meneus L."/>
            <person name="Mihai O."/>
            <person name="Mihalev A."/>
            <person name="Mihova T."/>
            <person name="Mittelman R."/>
            <person name="Mlenga V."/>
            <person name="Montmayeur A."/>
            <person name="Mulrain L."/>
            <person name="Navidi A."/>
            <person name="Naylor J."/>
            <person name="Negash T."/>
            <person name="Nguyen T."/>
            <person name="Nguyen N."/>
            <person name="Nicol R."/>
            <person name="Norbu C."/>
            <person name="Norbu N."/>
            <person name="Novod N."/>
            <person name="O'Neill B."/>
            <person name="Osman S."/>
            <person name="Markiewicz E."/>
            <person name="Oyono O.L."/>
            <person name="Patti C."/>
            <person name="Phunkhang P."/>
            <person name="Pierre F."/>
            <person name="Priest M."/>
            <person name="Raghuraman S."/>
            <person name="Rege F."/>
            <person name="Reyes R."/>
            <person name="Rise C."/>
            <person name="Rogov P."/>
            <person name="Ross K."/>
            <person name="Ryan E."/>
            <person name="Settipalli S."/>
            <person name="Shea T."/>
            <person name="Sherpa N."/>
            <person name="Shi L."/>
            <person name="Shih D."/>
            <person name="Sparrow T."/>
            <person name="Spaulding J."/>
            <person name="Stalker J."/>
            <person name="Stange-Thomann N."/>
            <person name="Stavropoulos S."/>
            <person name="Stone C."/>
            <person name="Strader C."/>
            <person name="Tesfaye S."/>
            <person name="Thomson T."/>
            <person name="Thoulutsang Y."/>
            <person name="Thoulutsang D."/>
            <person name="Topham K."/>
            <person name="Topping I."/>
            <person name="Tsamla T."/>
            <person name="Vassiliev H."/>
            <person name="Vo A."/>
            <person name="Wangchuk T."/>
            <person name="Wangdi T."/>
            <person name="Weiand M."/>
            <person name="Wilkinson J."/>
            <person name="Wilson A."/>
            <person name="Yadav S."/>
            <person name="Young G."/>
            <person name="Yu Q."/>
            <person name="Zembek L."/>
            <person name="Zhong D."/>
            <person name="Zimmer A."/>
            <person name="Zwirko Z."/>
            <person name="Jaffe D.B."/>
            <person name="Alvarez P."/>
            <person name="Brockman W."/>
            <person name="Butler J."/>
            <person name="Chin C."/>
            <person name="Gnerre S."/>
            <person name="Grabherr M."/>
            <person name="Kleber M."/>
            <person name="Mauceli E."/>
            <person name="MacCallum I."/>
        </authorList>
    </citation>
    <scope>NUCLEOTIDE SEQUENCE [LARGE SCALE GENOMIC DNA]</scope>
    <source>
        <strain evidence="16">Tucson 14030-0811.24</strain>
    </source>
</reference>
<dbReference type="PROSITE" id="PS00135">
    <property type="entry name" value="TRYPSIN_SER"/>
    <property type="match status" value="1"/>
</dbReference>
<dbReference type="EC" id="3.4.21.4" evidence="11"/>
<dbReference type="Gene3D" id="2.40.10.10">
    <property type="entry name" value="Trypsin-like serine proteases"/>
    <property type="match status" value="1"/>
</dbReference>
<comment type="similarity">
    <text evidence="2">Belongs to the peptidase S1 family.</text>
</comment>
<dbReference type="GO" id="GO:0005576">
    <property type="term" value="C:extracellular region"/>
    <property type="evidence" value="ECO:0007669"/>
    <property type="project" value="UniProtKB-SubCell"/>
</dbReference>
<feature type="domain" description="Peptidase S1" evidence="14">
    <location>
        <begin position="35"/>
        <end position="263"/>
    </location>
</feature>
<dbReference type="STRING" id="7260.A0A0Q9WSD7"/>
<keyword evidence="3" id="KW-0964">Secreted</keyword>
<evidence type="ECO:0000256" key="1">
    <source>
        <dbReference type="ARBA" id="ARBA00004239"/>
    </source>
</evidence>
<keyword evidence="6 12" id="KW-0378">Hydrolase</keyword>
<dbReference type="EMBL" id="CH964154">
    <property type="protein sequence ID" value="KRF99162.1"/>
    <property type="molecule type" value="Genomic_DNA"/>
</dbReference>
<dbReference type="CDD" id="cd00190">
    <property type="entry name" value="Tryp_SPc"/>
    <property type="match status" value="1"/>
</dbReference>
<feature type="signal peptide" evidence="13">
    <location>
        <begin position="1"/>
        <end position="25"/>
    </location>
</feature>
<keyword evidence="4 12" id="KW-0645">Protease</keyword>
<dbReference type="PROSITE" id="PS50240">
    <property type="entry name" value="TRYPSIN_DOM"/>
    <property type="match status" value="1"/>
</dbReference>
<evidence type="ECO:0000256" key="7">
    <source>
        <dbReference type="ARBA" id="ARBA00022825"/>
    </source>
</evidence>
<dbReference type="InterPro" id="IPR001314">
    <property type="entry name" value="Peptidase_S1A"/>
</dbReference>
<dbReference type="InParanoid" id="A0A0Q9WSD7"/>
<name>A0A0Q9WSD7_DROWI</name>
<keyword evidence="8" id="KW-0865">Zymogen</keyword>
<dbReference type="PROSITE" id="PS00134">
    <property type="entry name" value="TRYPSIN_HIS"/>
    <property type="match status" value="1"/>
</dbReference>
<dbReference type="SMR" id="A0A0Q9WSD7"/>
<evidence type="ECO:0000256" key="6">
    <source>
        <dbReference type="ARBA" id="ARBA00022801"/>
    </source>
</evidence>
<comment type="subcellular location">
    <subcellularLocation>
        <location evidence="1">Secreted</location>
        <location evidence="1">Extracellular space</location>
    </subcellularLocation>
</comment>
<sequence>MLSIKSVVPAFCLLLIISSSELVFAAALDIKQVGIIGGQNASAGQIPYHVCLQMNGFVGGCRCSGSLITETLVLTAAHCLQGEAVTKFKVIAGVIDLNEANNGQTFDAKKFIIHPRFNMETLDYDIALLRLSKPALLNANVQTIAMVAADYKYPEGAEALTSGFGEINPNGDTQSHLKFAHIELWGPKICTFKYFPEITERMICAGDPLGQKGPCRGDSGGPLTINGTLFAVYSFGFGCGIPFYPSVFSYVPRFRQWIDANMSI</sequence>
<dbReference type="GO" id="GO:0004252">
    <property type="term" value="F:serine-type endopeptidase activity"/>
    <property type="evidence" value="ECO:0007669"/>
    <property type="project" value="UniProtKB-EC"/>
</dbReference>
<dbReference type="InterPro" id="IPR050430">
    <property type="entry name" value="Peptidase_S1"/>
</dbReference>
<dbReference type="Pfam" id="PF00089">
    <property type="entry name" value="Trypsin"/>
    <property type="match status" value="1"/>
</dbReference>
<evidence type="ECO:0000256" key="4">
    <source>
        <dbReference type="ARBA" id="ARBA00022670"/>
    </source>
</evidence>
<dbReference type="PANTHER" id="PTHR24276:SF91">
    <property type="entry name" value="AT26814P-RELATED"/>
    <property type="match status" value="1"/>
</dbReference>
<evidence type="ECO:0000256" key="3">
    <source>
        <dbReference type="ARBA" id="ARBA00022525"/>
    </source>
</evidence>
<dbReference type="InterPro" id="IPR018114">
    <property type="entry name" value="TRYPSIN_HIS"/>
</dbReference>
<dbReference type="InterPro" id="IPR033116">
    <property type="entry name" value="TRYPSIN_SER"/>
</dbReference>
<evidence type="ECO:0000256" key="5">
    <source>
        <dbReference type="ARBA" id="ARBA00022729"/>
    </source>
</evidence>
<evidence type="ECO:0000256" key="2">
    <source>
        <dbReference type="ARBA" id="ARBA00007664"/>
    </source>
</evidence>
<dbReference type="InterPro" id="IPR009003">
    <property type="entry name" value="Peptidase_S1_PA"/>
</dbReference>
<evidence type="ECO:0000256" key="13">
    <source>
        <dbReference type="SAM" id="SignalP"/>
    </source>
</evidence>
<dbReference type="AlphaFoldDB" id="A0A0Q9WSD7"/>
<protein>
    <recommendedName>
        <fullName evidence="11">trypsin</fullName>
        <ecNumber evidence="11">3.4.21.4</ecNumber>
    </recommendedName>
</protein>
<keyword evidence="9" id="KW-1015">Disulfide bond</keyword>
<evidence type="ECO:0000259" key="14">
    <source>
        <dbReference type="PROSITE" id="PS50240"/>
    </source>
</evidence>
<dbReference type="InterPro" id="IPR043504">
    <property type="entry name" value="Peptidase_S1_PA_chymotrypsin"/>
</dbReference>
<evidence type="ECO:0000256" key="9">
    <source>
        <dbReference type="ARBA" id="ARBA00023157"/>
    </source>
</evidence>
<dbReference type="PANTHER" id="PTHR24276">
    <property type="entry name" value="POLYSERASE-RELATED"/>
    <property type="match status" value="1"/>
</dbReference>
<dbReference type="PRINTS" id="PR00722">
    <property type="entry name" value="CHYMOTRYPSIN"/>
</dbReference>
<dbReference type="SMART" id="SM00020">
    <property type="entry name" value="Tryp_SPc"/>
    <property type="match status" value="1"/>
</dbReference>
<accession>A0A0Q9WSD7</accession>
<dbReference type="SUPFAM" id="SSF50494">
    <property type="entry name" value="Trypsin-like serine proteases"/>
    <property type="match status" value="1"/>
</dbReference>
<proteinExistence type="inferred from homology"/>
<evidence type="ECO:0000256" key="12">
    <source>
        <dbReference type="RuleBase" id="RU363034"/>
    </source>
</evidence>
<dbReference type="Proteomes" id="UP000007798">
    <property type="component" value="Unassembled WGS sequence"/>
</dbReference>
<evidence type="ECO:0000256" key="8">
    <source>
        <dbReference type="ARBA" id="ARBA00023145"/>
    </source>
</evidence>
<evidence type="ECO:0000256" key="10">
    <source>
        <dbReference type="ARBA" id="ARBA00036320"/>
    </source>
</evidence>
<keyword evidence="7 12" id="KW-0720">Serine protease</keyword>
<dbReference type="KEGG" id="dwi:26529531"/>